<organism evidence="1 2">
    <name type="scientific">Symbiodinium pilosum</name>
    <name type="common">Dinoflagellate</name>
    <dbReference type="NCBI Taxonomy" id="2952"/>
    <lineage>
        <taxon>Eukaryota</taxon>
        <taxon>Sar</taxon>
        <taxon>Alveolata</taxon>
        <taxon>Dinophyceae</taxon>
        <taxon>Suessiales</taxon>
        <taxon>Symbiodiniaceae</taxon>
        <taxon>Symbiodinium</taxon>
    </lineage>
</organism>
<dbReference type="AlphaFoldDB" id="A0A812V1W5"/>
<evidence type="ECO:0000313" key="1">
    <source>
        <dbReference type="EMBL" id="CAE7596768.1"/>
    </source>
</evidence>
<protein>
    <recommendedName>
        <fullName evidence="3">EF-hand domain-containing protein</fullName>
    </recommendedName>
</protein>
<gene>
    <name evidence="1" type="ORF">SPIL2461_LOCUS15864</name>
</gene>
<dbReference type="EMBL" id="CAJNIZ010039946">
    <property type="protein sequence ID" value="CAE7596768.1"/>
    <property type="molecule type" value="Genomic_DNA"/>
</dbReference>
<dbReference type="Proteomes" id="UP000649617">
    <property type="component" value="Unassembled WGS sequence"/>
</dbReference>
<keyword evidence="2" id="KW-1185">Reference proteome</keyword>
<sequence length="200" mass="21837">MPNISVAAGIEIGFGPGGIQAGARAMDATFKPALEAEFSKALATLRRDPYGRLPQKQAEAIVAFLAASQPSDKERLGWSFSEELDSFTRILPYVICAFNAIDRDCDALVSAEEVEFWLKKPKLEHRVEEMQWSLTDLKSVEGSLPALCISGLSGPKGLVCIMEHIKNIHFQSGVRAMALRDCVLASMKVFTELHVRVGSG</sequence>
<name>A0A812V1W5_SYMPI</name>
<evidence type="ECO:0008006" key="3">
    <source>
        <dbReference type="Google" id="ProtNLM"/>
    </source>
</evidence>
<dbReference type="OrthoDB" id="407005at2759"/>
<accession>A0A812V1W5</accession>
<proteinExistence type="predicted"/>
<reference evidence="1" key="1">
    <citation type="submission" date="2021-02" db="EMBL/GenBank/DDBJ databases">
        <authorList>
            <person name="Dougan E. K."/>
            <person name="Rhodes N."/>
            <person name="Thang M."/>
            <person name="Chan C."/>
        </authorList>
    </citation>
    <scope>NUCLEOTIDE SEQUENCE</scope>
</reference>
<evidence type="ECO:0000313" key="2">
    <source>
        <dbReference type="Proteomes" id="UP000649617"/>
    </source>
</evidence>
<comment type="caution">
    <text evidence="1">The sequence shown here is derived from an EMBL/GenBank/DDBJ whole genome shotgun (WGS) entry which is preliminary data.</text>
</comment>